<evidence type="ECO:0000313" key="1">
    <source>
        <dbReference type="EMBL" id="USR38333.1"/>
    </source>
</evidence>
<reference evidence="1" key="1">
    <citation type="submission" date="2022-06" db="EMBL/GenBank/DDBJ databases">
        <title>Complete genome of Pseudomonas hydrolytica DSWY01T.</title>
        <authorList>
            <person name="Jung J."/>
            <person name="Jeon C.O."/>
        </authorList>
    </citation>
    <scope>NUCLEOTIDE SEQUENCE</scope>
    <source>
        <strain evidence="1">DSWY01</strain>
    </source>
</reference>
<protein>
    <submittedName>
        <fullName evidence="1">DUF4365 domain-containing protein</fullName>
    </submittedName>
</protein>
<keyword evidence="2" id="KW-1185">Reference proteome</keyword>
<evidence type="ECO:0000313" key="2">
    <source>
        <dbReference type="Proteomes" id="UP001054897"/>
    </source>
</evidence>
<name>A0ABY5A3A0_9GAMM</name>
<gene>
    <name evidence="1" type="ORF">L1F06_016865</name>
</gene>
<dbReference type="RefSeq" id="WP_129481501.1">
    <property type="nucleotide sequence ID" value="NZ_CP099397.1"/>
</dbReference>
<proteinExistence type="predicted"/>
<dbReference type="GeneID" id="300082674"/>
<dbReference type="Proteomes" id="UP001054897">
    <property type="component" value="Chromosome"/>
</dbReference>
<dbReference type="EMBL" id="CP099397">
    <property type="protein sequence ID" value="USR38333.1"/>
    <property type="molecule type" value="Genomic_DNA"/>
</dbReference>
<accession>A0ABY5A3A0</accession>
<organism evidence="1 2">
    <name type="scientific">Ectopseudomonas hydrolytica</name>
    <dbReference type="NCBI Taxonomy" id="2493633"/>
    <lineage>
        <taxon>Bacteria</taxon>
        <taxon>Pseudomonadati</taxon>
        <taxon>Pseudomonadota</taxon>
        <taxon>Gammaproteobacteria</taxon>
        <taxon>Pseudomonadales</taxon>
        <taxon>Pseudomonadaceae</taxon>
        <taxon>Ectopseudomonas</taxon>
    </lineage>
</organism>
<sequence>MHVDIGDVGEDVFQKWCSSVGLNAHKAQRDRYGWDYYVEMAVSRTTGSAYDLHKGNGAFKVQVKSTKSRSTSVQVELSNLLALATDPLPTFYLLLQFDSALENEPHSAYLVCLDNRWVEKILRRVREVTIQDADAKLNRKKISVSFGKCDLISPVNAHGFMAKILELVDGDFSAFSKQKQGYLSEVGFEDGAAEIRIQLETKEQQEQFILGTLGYREPISVASFQAWEKRFGIRDLLPTIDSTQGTIELIVGDQRAVRIMLAGQGMEPLFFNMQLYISPIPSAGQYLPFRLRGRYFDVLIDPAKKNIKVTPEIEP</sequence>